<dbReference type="Pfam" id="PF06221">
    <property type="entry name" value="zf-C2HC5"/>
    <property type="match status" value="1"/>
</dbReference>
<dbReference type="PANTHER" id="PTHR12963">
    <property type="entry name" value="THYROID RECEPTOR INTERACTING PROTEIN RELATED"/>
    <property type="match status" value="1"/>
</dbReference>
<evidence type="ECO:0000256" key="1">
    <source>
        <dbReference type="SAM" id="MobiDB-lite"/>
    </source>
</evidence>
<feature type="region of interest" description="Disordered" evidence="1">
    <location>
        <begin position="483"/>
        <end position="533"/>
    </location>
</feature>
<feature type="region of interest" description="Disordered" evidence="1">
    <location>
        <begin position="199"/>
        <end position="229"/>
    </location>
</feature>
<dbReference type="InterPro" id="IPR009349">
    <property type="entry name" value="TRIP4/RQT4_C2HC5_Znf"/>
</dbReference>
<evidence type="ECO:0000313" key="3">
    <source>
        <dbReference type="EMBL" id="KAL2820008.1"/>
    </source>
</evidence>
<feature type="compositionally biased region" description="Low complexity" evidence="1">
    <location>
        <begin position="216"/>
        <end position="226"/>
    </location>
</feature>
<name>A0ABR4HWY3_9EURO</name>
<accession>A0ABR4HWY3</accession>
<feature type="compositionally biased region" description="Polar residues" evidence="1">
    <location>
        <begin position="522"/>
        <end position="533"/>
    </location>
</feature>
<feature type="compositionally biased region" description="Basic and acidic residues" evidence="1">
    <location>
        <begin position="483"/>
        <end position="503"/>
    </location>
</feature>
<feature type="region of interest" description="Disordered" evidence="1">
    <location>
        <begin position="68"/>
        <end position="187"/>
    </location>
</feature>
<dbReference type="PANTHER" id="PTHR12963:SF4">
    <property type="entry name" value="ACTIVATING SIGNAL COINTEGRATOR 1"/>
    <property type="match status" value="1"/>
</dbReference>
<feature type="compositionally biased region" description="Low complexity" evidence="1">
    <location>
        <begin position="77"/>
        <end position="98"/>
    </location>
</feature>
<evidence type="ECO:0000259" key="2">
    <source>
        <dbReference type="Pfam" id="PF06221"/>
    </source>
</evidence>
<comment type="caution">
    <text evidence="3">The sequence shown here is derived from an EMBL/GenBank/DDBJ whole genome shotgun (WGS) entry which is preliminary data.</text>
</comment>
<proteinExistence type="predicted"/>
<gene>
    <name evidence="3" type="ORF">BJX63DRAFT_334873</name>
</gene>
<dbReference type="InterPro" id="IPR039128">
    <property type="entry name" value="TRIP4-like"/>
</dbReference>
<evidence type="ECO:0000313" key="4">
    <source>
        <dbReference type="Proteomes" id="UP001610334"/>
    </source>
</evidence>
<organism evidence="3 4">
    <name type="scientific">Aspergillus granulosus</name>
    <dbReference type="NCBI Taxonomy" id="176169"/>
    <lineage>
        <taxon>Eukaryota</taxon>
        <taxon>Fungi</taxon>
        <taxon>Dikarya</taxon>
        <taxon>Ascomycota</taxon>
        <taxon>Pezizomycotina</taxon>
        <taxon>Eurotiomycetes</taxon>
        <taxon>Eurotiomycetidae</taxon>
        <taxon>Eurotiales</taxon>
        <taxon>Aspergillaceae</taxon>
        <taxon>Aspergillus</taxon>
        <taxon>Aspergillus subgen. Nidulantes</taxon>
    </lineage>
</organism>
<dbReference type="EMBL" id="JBFXLT010000008">
    <property type="protein sequence ID" value="KAL2820008.1"/>
    <property type="molecule type" value="Genomic_DNA"/>
</dbReference>
<reference evidence="3 4" key="1">
    <citation type="submission" date="2024-07" db="EMBL/GenBank/DDBJ databases">
        <title>Section-level genome sequencing and comparative genomics of Aspergillus sections Usti and Cavernicolus.</title>
        <authorList>
            <consortium name="Lawrence Berkeley National Laboratory"/>
            <person name="Nybo J.L."/>
            <person name="Vesth T.C."/>
            <person name="Theobald S."/>
            <person name="Frisvad J.C."/>
            <person name="Larsen T.O."/>
            <person name="Kjaerboelling I."/>
            <person name="Rothschild-Mancinelli K."/>
            <person name="Lyhne E.K."/>
            <person name="Kogle M.E."/>
            <person name="Barry K."/>
            <person name="Clum A."/>
            <person name="Na H."/>
            <person name="Ledsgaard L."/>
            <person name="Lin J."/>
            <person name="Lipzen A."/>
            <person name="Kuo A."/>
            <person name="Riley R."/>
            <person name="Mondo S."/>
            <person name="Labutti K."/>
            <person name="Haridas S."/>
            <person name="Pangalinan J."/>
            <person name="Salamov A.A."/>
            <person name="Simmons B.A."/>
            <person name="Magnuson J.K."/>
            <person name="Chen J."/>
            <person name="Drula E."/>
            <person name="Henrissat B."/>
            <person name="Wiebenga A."/>
            <person name="Lubbers R.J."/>
            <person name="Gomes A.C."/>
            <person name="Makela M.R."/>
            <person name="Stajich J."/>
            <person name="Grigoriev I.V."/>
            <person name="Mortensen U.H."/>
            <person name="De Vries R.P."/>
            <person name="Baker S.E."/>
            <person name="Andersen M.R."/>
        </authorList>
    </citation>
    <scope>NUCLEOTIDE SEQUENCE [LARGE SCALE GENOMIC DNA]</scope>
    <source>
        <strain evidence="3 4">CBS 588.65</strain>
    </source>
</reference>
<sequence length="533" mass="56699">MPPSTLISWALPRLSEILPLDTESLTQILTYASDLSKEEGADHLKNLLGDSPAALEFIAAFNSRRDGPASARITDFTPTPTSTSASATPSRSPAQTPPQGRKNKKSKPPLHCAGPVRRPEDFGNTAGGYMKSEHGEDYISSLGSGTRTGGGGSAGNALGLPHRGSAASSRTHSPAPPVGKVPPSAAGPVISDLLPNVKSKAAKPSRAAGGGGTGSGTATPSSSKGGLTTSNISDLTAAIAALEVSTNPTLGGERRKCTCYATLHPVFDAAPNCLNCGKIICSLEGLQPCSFCGTPLLSSGEIQSMIRELRAERGQEKMRAHNESLHREGGPGLGQPQQVGKLDAARAHRDKLLAFQAQNAKRTRVVDEAADFETPNVASTLWMTPSQRALALKKQQRIMREMEEKARPEWEKKKTIMSLDITGGRVRKVYQAAPVESAPATTQEDEETGDLTYDASAPRSGGEAFSRNPLLAAGGLMRPVWKAPEEKKVENKERKQTWRRVQDDNDDGNEQWILDGGLHGFDQSTTDSTRVEE</sequence>
<dbReference type="Proteomes" id="UP001610334">
    <property type="component" value="Unassembled WGS sequence"/>
</dbReference>
<protein>
    <submittedName>
        <fullName evidence="3">Zinc finger motif, C2HC5-type-domain-containing protein</fullName>
    </submittedName>
</protein>
<keyword evidence="4" id="KW-1185">Reference proteome</keyword>
<feature type="domain" description="TRIP4/RQT4 C2HC5-type zinc finger" evidence="2">
    <location>
        <begin position="254"/>
        <end position="306"/>
    </location>
</feature>